<organism evidence="1 2">
    <name type="scientific">Flavobacterium branchiophilum</name>
    <dbReference type="NCBI Taxonomy" id="55197"/>
    <lineage>
        <taxon>Bacteria</taxon>
        <taxon>Pseudomonadati</taxon>
        <taxon>Bacteroidota</taxon>
        <taxon>Flavobacteriia</taxon>
        <taxon>Flavobacteriales</taxon>
        <taxon>Flavobacteriaceae</taxon>
        <taxon>Flavobacterium</taxon>
    </lineage>
</organism>
<proteinExistence type="predicted"/>
<sequence length="70" mass="8499">MTKKEHRRRYRLHAKVRLVVNLIPRQRTISVPYGYEASNKYILELINRFQYNLQFHIPMESPKNGNNKND</sequence>
<evidence type="ECO:0000313" key="2">
    <source>
        <dbReference type="Proteomes" id="UP000220828"/>
    </source>
</evidence>
<protein>
    <submittedName>
        <fullName evidence="1">Uncharacterized protein</fullName>
    </submittedName>
</protein>
<comment type="caution">
    <text evidence="1">The sequence shown here is derived from an EMBL/GenBank/DDBJ whole genome shotgun (WGS) entry which is preliminary data.</text>
</comment>
<gene>
    <name evidence="1" type="ORF">B0A77_13600</name>
</gene>
<dbReference type="Proteomes" id="UP000220828">
    <property type="component" value="Unassembled WGS sequence"/>
</dbReference>
<accession>A0A2H3KJH0</accession>
<evidence type="ECO:0000313" key="1">
    <source>
        <dbReference type="EMBL" id="PDS22388.1"/>
    </source>
</evidence>
<dbReference type="EMBL" id="PCMW01000098">
    <property type="protein sequence ID" value="PDS22388.1"/>
    <property type="molecule type" value="Genomic_DNA"/>
</dbReference>
<dbReference type="RefSeq" id="WP_097554791.1">
    <property type="nucleotide sequence ID" value="NZ_PCMW01000098.1"/>
</dbReference>
<name>A0A2H3KJH0_9FLAO</name>
<dbReference type="AlphaFoldDB" id="A0A2H3KJH0"/>
<reference evidence="1 2" key="1">
    <citation type="submission" date="2017-09" db="EMBL/GenBank/DDBJ databases">
        <title>Whole genomes of Flavobacteriaceae.</title>
        <authorList>
            <person name="Stine C."/>
            <person name="Li C."/>
            <person name="Tadesse D."/>
        </authorList>
    </citation>
    <scope>NUCLEOTIDE SEQUENCE [LARGE SCALE GENOMIC DNA]</scope>
    <source>
        <strain evidence="1 2">ATCC 35036</strain>
    </source>
</reference>